<dbReference type="AlphaFoldDB" id="A0A8S9FH95"/>
<dbReference type="Proteomes" id="UP000712281">
    <property type="component" value="Unassembled WGS sequence"/>
</dbReference>
<accession>A0A8S9FH95</accession>
<name>A0A8S9FH95_BRACR</name>
<sequence length="52" mass="6063">MCIYWNRKVRFFIAEALVDGALCRWLSSTAMELSVAGSHRFTQVKLLFRVLQ</sequence>
<comment type="caution">
    <text evidence="1">The sequence shown here is derived from an EMBL/GenBank/DDBJ whole genome shotgun (WGS) entry which is preliminary data.</text>
</comment>
<evidence type="ECO:0000313" key="1">
    <source>
        <dbReference type="EMBL" id="KAF2531787.1"/>
    </source>
</evidence>
<dbReference type="EMBL" id="QGKW02001988">
    <property type="protein sequence ID" value="KAF2550003.1"/>
    <property type="molecule type" value="Genomic_DNA"/>
</dbReference>
<proteinExistence type="predicted"/>
<evidence type="ECO:0000313" key="2">
    <source>
        <dbReference type="EMBL" id="KAF2550003.1"/>
    </source>
</evidence>
<reference evidence="1" key="1">
    <citation type="submission" date="2019-12" db="EMBL/GenBank/DDBJ databases">
        <title>Genome sequencing and annotation of Brassica cretica.</title>
        <authorList>
            <person name="Studholme D.J."/>
            <person name="Sarris P.F."/>
        </authorList>
    </citation>
    <scope>NUCLEOTIDE SEQUENCE</scope>
    <source>
        <strain evidence="2">PFS-001/15</strain>
        <strain evidence="1">PFS-102/07</strain>
        <tissue evidence="1">Leaf</tissue>
    </source>
</reference>
<gene>
    <name evidence="2" type="ORF">F2Q68_00034268</name>
    <name evidence="1" type="ORF">F2Q70_00029800</name>
</gene>
<dbReference type="EMBL" id="QGKY02002305">
    <property type="protein sequence ID" value="KAF2531787.1"/>
    <property type="molecule type" value="Genomic_DNA"/>
</dbReference>
<protein>
    <submittedName>
        <fullName evidence="1">Uncharacterized protein</fullName>
    </submittedName>
</protein>
<organism evidence="1">
    <name type="scientific">Brassica cretica</name>
    <name type="common">Mustard</name>
    <dbReference type="NCBI Taxonomy" id="69181"/>
    <lineage>
        <taxon>Eukaryota</taxon>
        <taxon>Viridiplantae</taxon>
        <taxon>Streptophyta</taxon>
        <taxon>Embryophyta</taxon>
        <taxon>Tracheophyta</taxon>
        <taxon>Spermatophyta</taxon>
        <taxon>Magnoliopsida</taxon>
        <taxon>eudicotyledons</taxon>
        <taxon>Gunneridae</taxon>
        <taxon>Pentapetalae</taxon>
        <taxon>rosids</taxon>
        <taxon>malvids</taxon>
        <taxon>Brassicales</taxon>
        <taxon>Brassicaceae</taxon>
        <taxon>Brassiceae</taxon>
        <taxon>Brassica</taxon>
    </lineage>
</organism>